<comment type="subcellular location">
    <subcellularLocation>
        <location evidence="1">Lipid droplet</location>
    </subcellularLocation>
</comment>
<dbReference type="Proteomes" id="UP001152795">
    <property type="component" value="Unassembled WGS sequence"/>
</dbReference>
<evidence type="ECO:0000256" key="3">
    <source>
        <dbReference type="ARBA" id="ARBA00022677"/>
    </source>
</evidence>
<feature type="compositionally biased region" description="Acidic residues" evidence="4">
    <location>
        <begin position="353"/>
        <end position="373"/>
    </location>
</feature>
<gene>
    <name evidence="5" type="ORF">PACLA_8A043571</name>
</gene>
<dbReference type="PANTHER" id="PTHR14024:SF49">
    <property type="entry name" value="LIPID STORAGE DROPLETS SURFACE-BINDING PROTEIN 1"/>
    <property type="match status" value="1"/>
</dbReference>
<keyword evidence="6" id="KW-1185">Reference proteome</keyword>
<feature type="compositionally biased region" description="Acidic residues" evidence="4">
    <location>
        <begin position="172"/>
        <end position="183"/>
    </location>
</feature>
<dbReference type="InterPro" id="IPR004279">
    <property type="entry name" value="Perilipin"/>
</dbReference>
<dbReference type="PANTHER" id="PTHR14024">
    <property type="entry name" value="PERILIPIN"/>
    <property type="match status" value="1"/>
</dbReference>
<dbReference type="GO" id="GO:0019915">
    <property type="term" value="P:lipid storage"/>
    <property type="evidence" value="ECO:0007669"/>
    <property type="project" value="TreeGrafter"/>
</dbReference>
<name>A0A7D9JBR8_PARCT</name>
<dbReference type="GO" id="GO:0005829">
    <property type="term" value="C:cytosol"/>
    <property type="evidence" value="ECO:0007669"/>
    <property type="project" value="TreeGrafter"/>
</dbReference>
<protein>
    <submittedName>
        <fullName evidence="5">Uncharacterized protein</fullName>
    </submittedName>
</protein>
<dbReference type="OrthoDB" id="376826at2759"/>
<comment type="caution">
    <text evidence="5">The sequence shown here is derived from an EMBL/GenBank/DDBJ whole genome shotgun (WGS) entry which is preliminary data.</text>
</comment>
<accession>A0A7D9JBR8</accession>
<keyword evidence="3" id="KW-0551">Lipid droplet</keyword>
<sequence>MAEVNQEQVQVEENNAVGFYERLTALPVVSEAINQTGAIYNAVKGHNGLTQYACDTGESVVKRVTATAYTVGTPIAGLAMKVAEPYVGNPVTTLDHVAEQTLAKCEETFPIITKPPAEIVSTTVDAIKGKAGDCYNAVNNTRVIQFTHARVNEAISLSELAVEVILPASPDSPEDVGEEEQESLEMKNSEVPKGHAERVLALGHRIKRRGSKKLMGLKPVQFSYDSVMSMQQNMTDLVHRSQEAGKSVHEAILVIPSLAIKLTGEAVVNTKAFIIAFKNTYSLNDLPGSVASASNHIVKPVKDATGRIIGKLLLPPKMVAEYILSSKPIQCLIPNVVVFEEISRIDIEMDELVVDDSDEDTDQMEDADDDGEADDHGEAEAK</sequence>
<dbReference type="Pfam" id="PF03036">
    <property type="entry name" value="Perilipin"/>
    <property type="match status" value="1"/>
</dbReference>
<evidence type="ECO:0000256" key="1">
    <source>
        <dbReference type="ARBA" id="ARBA00004502"/>
    </source>
</evidence>
<proteinExistence type="inferred from homology"/>
<evidence type="ECO:0000256" key="2">
    <source>
        <dbReference type="ARBA" id="ARBA00006311"/>
    </source>
</evidence>
<dbReference type="GO" id="GO:0010890">
    <property type="term" value="P:positive regulation of triglyceride storage"/>
    <property type="evidence" value="ECO:0007669"/>
    <property type="project" value="TreeGrafter"/>
</dbReference>
<feature type="region of interest" description="Disordered" evidence="4">
    <location>
        <begin position="169"/>
        <end position="190"/>
    </location>
</feature>
<organism evidence="5 6">
    <name type="scientific">Paramuricea clavata</name>
    <name type="common">Red gorgonian</name>
    <name type="synonym">Violescent sea-whip</name>
    <dbReference type="NCBI Taxonomy" id="317549"/>
    <lineage>
        <taxon>Eukaryota</taxon>
        <taxon>Metazoa</taxon>
        <taxon>Cnidaria</taxon>
        <taxon>Anthozoa</taxon>
        <taxon>Octocorallia</taxon>
        <taxon>Malacalcyonacea</taxon>
        <taxon>Plexauridae</taxon>
        <taxon>Paramuricea</taxon>
    </lineage>
</organism>
<feature type="region of interest" description="Disordered" evidence="4">
    <location>
        <begin position="353"/>
        <end position="382"/>
    </location>
</feature>
<dbReference type="GO" id="GO:0005811">
    <property type="term" value="C:lipid droplet"/>
    <property type="evidence" value="ECO:0007669"/>
    <property type="project" value="UniProtKB-SubCell"/>
</dbReference>
<evidence type="ECO:0000256" key="4">
    <source>
        <dbReference type="SAM" id="MobiDB-lite"/>
    </source>
</evidence>
<dbReference type="AlphaFoldDB" id="A0A7D9JBR8"/>
<dbReference type="EMBL" id="CACRXK020014090">
    <property type="protein sequence ID" value="CAB4026236.1"/>
    <property type="molecule type" value="Genomic_DNA"/>
</dbReference>
<evidence type="ECO:0000313" key="6">
    <source>
        <dbReference type="Proteomes" id="UP001152795"/>
    </source>
</evidence>
<evidence type="ECO:0000313" key="5">
    <source>
        <dbReference type="EMBL" id="CAB4026236.1"/>
    </source>
</evidence>
<comment type="similarity">
    <text evidence="2">Belongs to the perilipin family.</text>
</comment>
<reference evidence="5" key="1">
    <citation type="submission" date="2020-04" db="EMBL/GenBank/DDBJ databases">
        <authorList>
            <person name="Alioto T."/>
            <person name="Alioto T."/>
            <person name="Gomez Garrido J."/>
        </authorList>
    </citation>
    <scope>NUCLEOTIDE SEQUENCE</scope>
    <source>
        <strain evidence="5">A484AB</strain>
    </source>
</reference>